<dbReference type="Proteomes" id="UP000481872">
    <property type="component" value="Unassembled WGS sequence"/>
</dbReference>
<reference evidence="2 3" key="1">
    <citation type="submission" date="2020-02" db="EMBL/GenBank/DDBJ databases">
        <title>Genome assembly of a novel Clostridium senegalense strain.</title>
        <authorList>
            <person name="Gupta T.B."/>
            <person name="Jauregui R."/>
            <person name="Maclean P."/>
            <person name="Nawarathana A."/>
            <person name="Brightwell G."/>
        </authorList>
    </citation>
    <scope>NUCLEOTIDE SEQUENCE [LARGE SCALE GENOMIC DNA]</scope>
    <source>
        <strain evidence="2 3">AGRFS4</strain>
    </source>
</reference>
<sequence length="401" mass="46566">MEVLMLLDTRKMSKDLNYKKGLLVVEIETVNLEKLINFLWRKDVKVRNLKRNSLTNCTMEIEFIDYEVLLEGVKKTNSKLKVLNRKGIMFKILKLKRRRTLLVTVLIFVGVLYYLSSFIWKIEVVTESYIAPFEIRELLKSYGIEKGTYKNSFDVHRVEERIIDDNDEVMWVKARIDGSKLKVEVIERQAPPKIKEEKLTGNIVAKRDGEVQRIFSQGGTVMVERGKIVKKGDLLIKGEQGKEGKEYDVKAEGNVFAKTFYEQKKEIPKSTVVRKKTGEKARSYYIKIGGKKVYIKNALNAFENYDKIENNKWFIGEEIYEEVLEENVEANTDMVIKELSNNVLLNLDKFVKVLEVKPEIKDKGDNFLVTVLVIAEEDISLEEAKSDIIEENTERKAENNE</sequence>
<evidence type="ECO:0000313" key="2">
    <source>
        <dbReference type="EMBL" id="NEU03419.1"/>
    </source>
</evidence>
<accession>A0A6M0GYK5</accession>
<keyword evidence="1" id="KW-1133">Transmembrane helix</keyword>
<dbReference type="NCBIfam" id="TIGR02876">
    <property type="entry name" value="spore_yqfD"/>
    <property type="match status" value="1"/>
</dbReference>
<gene>
    <name evidence="2" type="primary">yqfD</name>
    <name evidence="2" type="ORF">G3M99_00850</name>
</gene>
<dbReference type="InterPro" id="IPR010690">
    <property type="entry name" value="YqfD"/>
</dbReference>
<organism evidence="2 3">
    <name type="scientific">Clostridium senegalense</name>
    <dbReference type="NCBI Taxonomy" id="1465809"/>
    <lineage>
        <taxon>Bacteria</taxon>
        <taxon>Bacillati</taxon>
        <taxon>Bacillota</taxon>
        <taxon>Clostridia</taxon>
        <taxon>Eubacteriales</taxon>
        <taxon>Clostridiaceae</taxon>
        <taxon>Clostridium</taxon>
    </lineage>
</organism>
<evidence type="ECO:0000256" key="1">
    <source>
        <dbReference type="SAM" id="Phobius"/>
    </source>
</evidence>
<dbReference type="AlphaFoldDB" id="A0A6M0GYK5"/>
<dbReference type="EMBL" id="JAAGPU010000001">
    <property type="protein sequence ID" value="NEU03419.1"/>
    <property type="molecule type" value="Genomic_DNA"/>
</dbReference>
<proteinExistence type="predicted"/>
<protein>
    <submittedName>
        <fullName evidence="2">Sporulation protein YqfD</fullName>
    </submittedName>
</protein>
<keyword evidence="1" id="KW-0812">Transmembrane</keyword>
<keyword evidence="1" id="KW-0472">Membrane</keyword>
<keyword evidence="3" id="KW-1185">Reference proteome</keyword>
<name>A0A6M0GYK5_9CLOT</name>
<feature type="transmembrane region" description="Helical" evidence="1">
    <location>
        <begin position="101"/>
        <end position="120"/>
    </location>
</feature>
<evidence type="ECO:0000313" key="3">
    <source>
        <dbReference type="Proteomes" id="UP000481872"/>
    </source>
</evidence>
<comment type="caution">
    <text evidence="2">The sequence shown here is derived from an EMBL/GenBank/DDBJ whole genome shotgun (WGS) entry which is preliminary data.</text>
</comment>
<dbReference type="Pfam" id="PF06898">
    <property type="entry name" value="YqfD"/>
    <property type="match status" value="1"/>
</dbReference>